<dbReference type="Proteomes" id="UP001189429">
    <property type="component" value="Unassembled WGS sequence"/>
</dbReference>
<comment type="caution">
    <text evidence="2">The sequence shown here is derived from an EMBL/GenBank/DDBJ whole genome shotgun (WGS) entry which is preliminary data.</text>
</comment>
<reference evidence="2" key="1">
    <citation type="submission" date="2023-10" db="EMBL/GenBank/DDBJ databases">
        <authorList>
            <person name="Chen Y."/>
            <person name="Shah S."/>
            <person name="Dougan E. K."/>
            <person name="Thang M."/>
            <person name="Chan C."/>
        </authorList>
    </citation>
    <scope>NUCLEOTIDE SEQUENCE [LARGE SCALE GENOMIC DNA]</scope>
</reference>
<feature type="compositionally biased region" description="Gly residues" evidence="1">
    <location>
        <begin position="308"/>
        <end position="317"/>
    </location>
</feature>
<evidence type="ECO:0000256" key="1">
    <source>
        <dbReference type="SAM" id="MobiDB-lite"/>
    </source>
</evidence>
<feature type="region of interest" description="Disordered" evidence="1">
    <location>
        <begin position="295"/>
        <end position="318"/>
    </location>
</feature>
<name>A0ABN9PR23_9DINO</name>
<evidence type="ECO:0000313" key="3">
    <source>
        <dbReference type="Proteomes" id="UP001189429"/>
    </source>
</evidence>
<gene>
    <name evidence="2" type="ORF">PCOR1329_LOCUS5216</name>
</gene>
<evidence type="ECO:0000313" key="2">
    <source>
        <dbReference type="EMBL" id="CAK0795582.1"/>
    </source>
</evidence>
<sequence>MGVWMGMGWRLFLPRDVGGARWLRQPGPARPTMDYSLPEARRERRGSRCGPARGPRSGPHALWRIATRALQLLRAEAHCPGPALEASQARRAAEPSRCSRAAFAPARETGRASHMPSAASPNAAPLARLHPGRDAGGARREGEAGAPSVGAYPPQAWLRPSSRPPSMPARTPGNATGRTRVGNQLQGDQRGGAVLLHLAAAAAAADDPRIIRGAEVAGLLTERALMSPAVQVRSALRVIGFNPMFATGIRLRLVGFLLAITYPCAWSWRMLRALTTSPPRPNSVFARLHFYGRSDKGQSDQKVRKAGGKGPGGGGGGKGKDDFRMLVLMLAKLVMTGARQIAALESAVYESYFCAESSGADIGTVARGASMEEDRVSTMMKEKQNNGETVDFRERGAPYVAVFVTMIRHVMVMTQVDGPHADAAVHGPVRK</sequence>
<feature type="compositionally biased region" description="Low complexity" evidence="1">
    <location>
        <begin position="112"/>
        <end position="127"/>
    </location>
</feature>
<dbReference type="EMBL" id="CAUYUJ010001370">
    <property type="protein sequence ID" value="CAK0795582.1"/>
    <property type="molecule type" value="Genomic_DNA"/>
</dbReference>
<proteinExistence type="predicted"/>
<evidence type="ECO:0008006" key="4">
    <source>
        <dbReference type="Google" id="ProtNLM"/>
    </source>
</evidence>
<feature type="region of interest" description="Disordered" evidence="1">
    <location>
        <begin position="104"/>
        <end position="185"/>
    </location>
</feature>
<organism evidence="2 3">
    <name type="scientific">Prorocentrum cordatum</name>
    <dbReference type="NCBI Taxonomy" id="2364126"/>
    <lineage>
        <taxon>Eukaryota</taxon>
        <taxon>Sar</taxon>
        <taxon>Alveolata</taxon>
        <taxon>Dinophyceae</taxon>
        <taxon>Prorocentrales</taxon>
        <taxon>Prorocentraceae</taxon>
        <taxon>Prorocentrum</taxon>
    </lineage>
</organism>
<accession>A0ABN9PR23</accession>
<feature type="compositionally biased region" description="Polar residues" evidence="1">
    <location>
        <begin position="173"/>
        <end position="185"/>
    </location>
</feature>
<feature type="region of interest" description="Disordered" evidence="1">
    <location>
        <begin position="25"/>
        <end position="60"/>
    </location>
</feature>
<keyword evidence="3" id="KW-1185">Reference proteome</keyword>
<protein>
    <recommendedName>
        <fullName evidence="4">Protein RFT1 homolog</fullName>
    </recommendedName>
</protein>
<feature type="compositionally biased region" description="Basic and acidic residues" evidence="1">
    <location>
        <begin position="131"/>
        <end position="143"/>
    </location>
</feature>